<dbReference type="EMBL" id="NGMM01000006">
    <property type="protein sequence ID" value="OTP12940.1"/>
    <property type="molecule type" value="Genomic_DNA"/>
</dbReference>
<keyword evidence="5 7" id="KW-0472">Membrane</keyword>
<evidence type="ECO:0000256" key="6">
    <source>
        <dbReference type="ARBA" id="ARBA00023306"/>
    </source>
</evidence>
<reference evidence="10" key="1">
    <citation type="submission" date="2017-05" db="EMBL/GenBank/DDBJ databases">
        <title>The Genome Sequence of Enterococcus sp. 9E7_DIV0242.</title>
        <authorList>
            <consortium name="The Broad Institute Genomics Platform"/>
            <consortium name="The Broad Institute Genomic Center for Infectious Diseases"/>
            <person name="Earl A."/>
            <person name="Manson A."/>
            <person name="Schwartman J."/>
            <person name="Gilmore M."/>
            <person name="Abouelleil A."/>
            <person name="Cao P."/>
            <person name="Chapman S."/>
            <person name="Cusick C."/>
            <person name="Shea T."/>
            <person name="Young S."/>
            <person name="Neafsey D."/>
            <person name="Nusbaum C."/>
            <person name="Birren B."/>
        </authorList>
    </citation>
    <scope>NUCLEOTIDE SEQUENCE [LARGE SCALE GENOMIC DNA]</scope>
    <source>
        <strain evidence="10">9E7_DIV0242</strain>
    </source>
</reference>
<comment type="similarity">
    <text evidence="7">Belongs to the FtsL family.</text>
</comment>
<dbReference type="RefSeq" id="WP_086350506.1">
    <property type="nucleotide sequence ID" value="NZ_CP147247.1"/>
</dbReference>
<evidence type="ECO:0000313" key="12">
    <source>
        <dbReference type="Proteomes" id="UP000195141"/>
    </source>
</evidence>
<accession>A0A242K2X6</accession>
<comment type="subcellular location">
    <subcellularLocation>
        <location evidence="7">Cell membrane</location>
        <topology evidence="7">Single-pass type II membrane protein</topology>
    </subcellularLocation>
    <text evidence="7">Localizes to the division septum where it forms a ring structure.</text>
</comment>
<dbReference type="HAMAP" id="MF_00910">
    <property type="entry name" value="FtsL"/>
    <property type="match status" value="1"/>
</dbReference>
<keyword evidence="4 7" id="KW-1133">Transmembrane helix</keyword>
<dbReference type="GO" id="GO:0032153">
    <property type="term" value="C:cell division site"/>
    <property type="evidence" value="ECO:0007669"/>
    <property type="project" value="UniProtKB-UniRule"/>
</dbReference>
<keyword evidence="9" id="KW-0175">Coiled coil</keyword>
<proteinExistence type="inferred from homology"/>
<dbReference type="GO" id="GO:0005886">
    <property type="term" value="C:plasma membrane"/>
    <property type="evidence" value="ECO:0007669"/>
    <property type="project" value="UniProtKB-SubCell"/>
</dbReference>
<feature type="coiled-coil region" evidence="9">
    <location>
        <begin position="84"/>
        <end position="121"/>
    </location>
</feature>
<dbReference type="OrthoDB" id="2199933at2"/>
<dbReference type="AlphaFoldDB" id="A0A242K2X6"/>
<reference evidence="11" key="3">
    <citation type="submission" date="2024-03" db="EMBL/GenBank/DDBJ databases">
        <title>The Genome Sequence of Enterococcus sp. DIV0242b.</title>
        <authorList>
            <consortium name="The Broad Institute Genomics Platform"/>
            <consortium name="The Broad Institute Microbial Omics Core"/>
            <consortium name="The Broad Institute Genomic Center for Infectious Diseases"/>
            <person name="Earl A."/>
            <person name="Manson A."/>
            <person name="Gilmore M."/>
            <person name="Schwartman J."/>
            <person name="Shea T."/>
            <person name="Abouelleil A."/>
            <person name="Cao P."/>
            <person name="Chapman S."/>
            <person name="Cusick C."/>
            <person name="Young S."/>
            <person name="Neafsey D."/>
            <person name="Nusbaum C."/>
            <person name="Birren B."/>
        </authorList>
    </citation>
    <scope>NUCLEOTIDE SEQUENCE</scope>
    <source>
        <strain evidence="11">9E7_DIV0242</strain>
    </source>
</reference>
<comment type="function">
    <text evidence="7">Essential cell division protein.</text>
</comment>
<dbReference type="NCBIfam" id="TIGR02209">
    <property type="entry name" value="ftsL_broad"/>
    <property type="match status" value="1"/>
</dbReference>
<evidence type="ECO:0000256" key="2">
    <source>
        <dbReference type="ARBA" id="ARBA00022618"/>
    </source>
</evidence>
<evidence type="ECO:0000256" key="3">
    <source>
        <dbReference type="ARBA" id="ARBA00022692"/>
    </source>
</evidence>
<evidence type="ECO:0000313" key="11">
    <source>
        <dbReference type="EMBL" id="WYJ89839.1"/>
    </source>
</evidence>
<dbReference type="Proteomes" id="UP000195141">
    <property type="component" value="Chromosome"/>
</dbReference>
<organism evidence="10">
    <name type="scientific">Candidatus Enterococcus clewellii</name>
    <dbReference type="NCBI Taxonomy" id="1834193"/>
    <lineage>
        <taxon>Bacteria</taxon>
        <taxon>Bacillati</taxon>
        <taxon>Bacillota</taxon>
        <taxon>Bacilli</taxon>
        <taxon>Lactobacillales</taxon>
        <taxon>Enterococcaceae</taxon>
        <taxon>Enterococcus</taxon>
    </lineage>
</organism>
<name>A0A242K2X6_9ENTE</name>
<feature type="transmembrane region" description="Helical" evidence="7">
    <location>
        <begin position="54"/>
        <end position="73"/>
    </location>
</feature>
<keyword evidence="3 7" id="KW-0812">Transmembrane</keyword>
<evidence type="ECO:0000256" key="9">
    <source>
        <dbReference type="SAM" id="Coils"/>
    </source>
</evidence>
<keyword evidence="6 7" id="KW-0131">Cell cycle</keyword>
<gene>
    <name evidence="7" type="primary">ftsL</name>
    <name evidence="11" type="ORF">A5888_001565</name>
    <name evidence="10" type="ORF">A5888_003522</name>
</gene>
<reference evidence="11" key="2">
    <citation type="submission" date="2017-05" db="EMBL/GenBank/DDBJ databases">
        <authorList>
            <consortium name="The Broad Institute Genomics Platform"/>
            <consortium name="The Broad Institute Genomic Center for Infectious Diseases"/>
            <person name="Earl A."/>
            <person name="Manson A."/>
            <person name="Schwartman J."/>
            <person name="Gilmore M."/>
            <person name="Abouelleil A."/>
            <person name="Cao P."/>
            <person name="Chapman S."/>
            <person name="Cusick C."/>
            <person name="Shea T."/>
            <person name="Young S."/>
            <person name="Neafsey D."/>
            <person name="Nusbaum C."/>
            <person name="Birren B."/>
        </authorList>
    </citation>
    <scope>NUCLEOTIDE SEQUENCE</scope>
    <source>
        <strain evidence="11">9E7_DIV0242</strain>
    </source>
</reference>
<evidence type="ECO:0000256" key="5">
    <source>
        <dbReference type="ARBA" id="ARBA00023136"/>
    </source>
</evidence>
<evidence type="ECO:0000256" key="7">
    <source>
        <dbReference type="HAMAP-Rule" id="MF_00910"/>
    </source>
</evidence>
<keyword evidence="2 7" id="KW-0132">Cell division</keyword>
<dbReference type="GO" id="GO:0043093">
    <property type="term" value="P:FtsZ-dependent cytokinesis"/>
    <property type="evidence" value="ECO:0007669"/>
    <property type="project" value="UniProtKB-UniRule"/>
</dbReference>
<keyword evidence="12" id="KW-1185">Reference proteome</keyword>
<keyword evidence="1 7" id="KW-1003">Cell membrane</keyword>
<evidence type="ECO:0000256" key="4">
    <source>
        <dbReference type="ARBA" id="ARBA00022989"/>
    </source>
</evidence>
<sequence length="134" mass="15017">MAELKKYEETHYDMQIIDEAVVKADGPVKQVDVADDLLHYPKQRLRNVSFIEKILAVFLLAAVISIAVLTIQVRTAIVQTTNGITDAQAEISQKEETALKLEQERNELSKADRIKAIAEEQGLSENDGNLRKVN</sequence>
<dbReference type="EMBL" id="CP147247">
    <property type="protein sequence ID" value="WYJ89839.1"/>
    <property type="molecule type" value="Genomic_DNA"/>
</dbReference>
<evidence type="ECO:0000256" key="8">
    <source>
        <dbReference type="NCBIfam" id="TIGR02209"/>
    </source>
</evidence>
<dbReference type="InterPro" id="IPR011922">
    <property type="entry name" value="Cell_div_FtsL"/>
</dbReference>
<evidence type="ECO:0000256" key="1">
    <source>
        <dbReference type="ARBA" id="ARBA00022475"/>
    </source>
</evidence>
<protein>
    <recommendedName>
        <fullName evidence="7 8">Cell division protein FtsL</fullName>
    </recommendedName>
</protein>
<evidence type="ECO:0000313" key="10">
    <source>
        <dbReference type="EMBL" id="OTP12940.1"/>
    </source>
</evidence>